<evidence type="ECO:0000313" key="1">
    <source>
        <dbReference type="EMBL" id="ODQ67365.1"/>
    </source>
</evidence>
<reference evidence="1 2" key="1">
    <citation type="journal article" date="2016" name="Proc. Natl. Acad. Sci. U.S.A.">
        <title>Comparative genomics of biotechnologically important yeasts.</title>
        <authorList>
            <person name="Riley R."/>
            <person name="Haridas S."/>
            <person name="Wolfe K.H."/>
            <person name="Lopes M.R."/>
            <person name="Hittinger C.T."/>
            <person name="Goeker M."/>
            <person name="Salamov A.A."/>
            <person name="Wisecaver J.H."/>
            <person name="Long T.M."/>
            <person name="Calvey C.H."/>
            <person name="Aerts A.L."/>
            <person name="Barry K.W."/>
            <person name="Choi C."/>
            <person name="Clum A."/>
            <person name="Coughlan A.Y."/>
            <person name="Deshpande S."/>
            <person name="Douglass A.P."/>
            <person name="Hanson S.J."/>
            <person name="Klenk H.-P."/>
            <person name="LaButti K.M."/>
            <person name="Lapidus A."/>
            <person name="Lindquist E.A."/>
            <person name="Lipzen A.M."/>
            <person name="Meier-Kolthoff J.P."/>
            <person name="Ohm R.A."/>
            <person name="Otillar R.P."/>
            <person name="Pangilinan J.L."/>
            <person name="Peng Y."/>
            <person name="Rokas A."/>
            <person name="Rosa C.A."/>
            <person name="Scheuner C."/>
            <person name="Sibirny A.A."/>
            <person name="Slot J.C."/>
            <person name="Stielow J.B."/>
            <person name="Sun H."/>
            <person name="Kurtzman C.P."/>
            <person name="Blackwell M."/>
            <person name="Grigoriev I.V."/>
            <person name="Jeffries T.W."/>
        </authorList>
    </citation>
    <scope>NUCLEOTIDE SEQUENCE [LARGE SCALE GENOMIC DNA]</scope>
    <source>
        <strain evidence="1 2">DSM 6958</strain>
    </source>
</reference>
<evidence type="ECO:0008006" key="3">
    <source>
        <dbReference type="Google" id="ProtNLM"/>
    </source>
</evidence>
<dbReference type="STRING" id="857566.A0A1E3PPK6"/>
<dbReference type="Gene3D" id="1.25.40.10">
    <property type="entry name" value="Tetratricopeptide repeat domain"/>
    <property type="match status" value="1"/>
</dbReference>
<evidence type="ECO:0000313" key="2">
    <source>
        <dbReference type="Proteomes" id="UP000095009"/>
    </source>
</evidence>
<dbReference type="Proteomes" id="UP000095009">
    <property type="component" value="Unassembled WGS sequence"/>
</dbReference>
<protein>
    <recommendedName>
        <fullName evidence="3">Pentacotripeptide-repeat region of PRORP domain-containing protein</fullName>
    </recommendedName>
</protein>
<organism evidence="1 2">
    <name type="scientific">Nadsonia fulvescens var. elongata DSM 6958</name>
    <dbReference type="NCBI Taxonomy" id="857566"/>
    <lineage>
        <taxon>Eukaryota</taxon>
        <taxon>Fungi</taxon>
        <taxon>Dikarya</taxon>
        <taxon>Ascomycota</taxon>
        <taxon>Saccharomycotina</taxon>
        <taxon>Dipodascomycetes</taxon>
        <taxon>Dipodascales</taxon>
        <taxon>Dipodascales incertae sedis</taxon>
        <taxon>Nadsonia</taxon>
    </lineage>
</organism>
<dbReference type="EMBL" id="KV454407">
    <property type="protein sequence ID" value="ODQ67365.1"/>
    <property type="molecule type" value="Genomic_DNA"/>
</dbReference>
<accession>A0A1E3PPK6</accession>
<dbReference type="InterPro" id="IPR011990">
    <property type="entry name" value="TPR-like_helical_dom_sf"/>
</dbReference>
<sequence length="429" mass="48795">MNATDVSMDDPTVTELRNALKTYEKDKKNESSILELAKNLTKSGSDIPIEVLILFSKIAASFPNEKSLNESKAILSRYIEHLSKSSSLKVDPLKYTFDGLLRIYLKTGELDRAIHLVKGLEEHEVGCFPNTKELLLMNLLRNNNLDAALDLLKIIWERDHISSRMWGYTLNQAIENNNYEVIHWLFTTAKITNYIVPSNGSLKKLLILVSMQGDYKLFKYLSNIWVSKNNSYNKFIRSLYIECFASAKSFDQAIKRLCNGFPYQGARITVDDLPQLTSLIASNSKYTEKALAYLPAYSEISDNNENKTLLLNVIIEGMSQSGYRDLLPSLLNRAIALDISPNQDTVLIFMKMAARSGDMGFLKDSYSKCFSHNIIPTKPMFELLILSLIESEEYGEAFKYADEMRKQGLEFRDFLLEALKEASAQLESQ</sequence>
<dbReference type="PANTHER" id="PTHR47939:SF1">
    <property type="entry name" value="OS04G0684500 PROTEIN"/>
    <property type="match status" value="1"/>
</dbReference>
<keyword evidence="2" id="KW-1185">Reference proteome</keyword>
<dbReference type="AlphaFoldDB" id="A0A1E3PPK6"/>
<name>A0A1E3PPK6_9ASCO</name>
<dbReference type="InterPro" id="IPR050667">
    <property type="entry name" value="PPR-containing_protein"/>
</dbReference>
<dbReference type="PANTHER" id="PTHR47939">
    <property type="entry name" value="MEMBRANE-ASSOCIATED SALT-INDUCIBLE PROTEIN-LIKE"/>
    <property type="match status" value="1"/>
</dbReference>
<gene>
    <name evidence="1" type="ORF">NADFUDRAFT_40532</name>
</gene>
<proteinExistence type="predicted"/>